<gene>
    <name evidence="2" type="ORF">Tci_052847</name>
</gene>
<comment type="caution">
    <text evidence="2">The sequence shown here is derived from an EMBL/GenBank/DDBJ whole genome shotgun (WGS) entry which is preliminary data.</text>
</comment>
<organism evidence="2">
    <name type="scientific">Tanacetum cinerariifolium</name>
    <name type="common">Dalmatian daisy</name>
    <name type="synonym">Chrysanthemum cinerariifolium</name>
    <dbReference type="NCBI Taxonomy" id="118510"/>
    <lineage>
        <taxon>Eukaryota</taxon>
        <taxon>Viridiplantae</taxon>
        <taxon>Streptophyta</taxon>
        <taxon>Embryophyta</taxon>
        <taxon>Tracheophyta</taxon>
        <taxon>Spermatophyta</taxon>
        <taxon>Magnoliopsida</taxon>
        <taxon>eudicotyledons</taxon>
        <taxon>Gunneridae</taxon>
        <taxon>Pentapetalae</taxon>
        <taxon>asterids</taxon>
        <taxon>campanulids</taxon>
        <taxon>Asterales</taxon>
        <taxon>Asteraceae</taxon>
        <taxon>Asteroideae</taxon>
        <taxon>Anthemideae</taxon>
        <taxon>Anthemidinae</taxon>
        <taxon>Tanacetum</taxon>
    </lineage>
</organism>
<dbReference type="AlphaFoldDB" id="A0A6L2N5G8"/>
<protein>
    <recommendedName>
        <fullName evidence="3">Gag-Pol polyprotein</fullName>
    </recommendedName>
</protein>
<accession>A0A6L2N5G8</accession>
<reference evidence="2" key="1">
    <citation type="journal article" date="2019" name="Sci. Rep.">
        <title>Draft genome of Tanacetum cinerariifolium, the natural source of mosquito coil.</title>
        <authorList>
            <person name="Yamashiro T."/>
            <person name="Shiraishi A."/>
            <person name="Satake H."/>
            <person name="Nakayama K."/>
        </authorList>
    </citation>
    <scope>NUCLEOTIDE SEQUENCE</scope>
</reference>
<dbReference type="EMBL" id="BKCJ010008161">
    <property type="protein sequence ID" value="GEU80869.1"/>
    <property type="molecule type" value="Genomic_DNA"/>
</dbReference>
<evidence type="ECO:0008006" key="3">
    <source>
        <dbReference type="Google" id="ProtNLM"/>
    </source>
</evidence>
<evidence type="ECO:0000313" key="2">
    <source>
        <dbReference type="EMBL" id="GEU80869.1"/>
    </source>
</evidence>
<name>A0A6L2N5G8_TANCI</name>
<sequence>MKTMNVTFDKLSAMAFKQNSLGLGLQSMTSGQISSGLELTYAPSTISPQRPSERDLDILFEPFHNEYLGGRPAEAPRAIPAAPIEQNLQAPTASMSVQDSAPAPTNSSNTPVSSHNVDATSQQHALQQRNLTPSPTASAADNVPNAEFEGDLFVNPFGTPSTESPDHPLEQVIGEPSRPVITRNQLKTDGDMCIYALTVSIMEPKTVKEALTDPAWIESMQEELHQFIRLDVWELVPSDWDYN</sequence>
<proteinExistence type="predicted"/>
<feature type="compositionally biased region" description="Polar residues" evidence="1">
    <location>
        <begin position="91"/>
        <end position="139"/>
    </location>
</feature>
<feature type="region of interest" description="Disordered" evidence="1">
    <location>
        <begin position="91"/>
        <end position="172"/>
    </location>
</feature>
<evidence type="ECO:0000256" key="1">
    <source>
        <dbReference type="SAM" id="MobiDB-lite"/>
    </source>
</evidence>